<comment type="caution">
    <text evidence="1">The sequence shown here is derived from an EMBL/GenBank/DDBJ whole genome shotgun (WGS) entry which is preliminary data.</text>
</comment>
<dbReference type="AlphaFoldDB" id="A0A8J3PVD0"/>
<dbReference type="InterPro" id="IPR016039">
    <property type="entry name" value="Thiolase-like"/>
</dbReference>
<dbReference type="PANTHER" id="PTHR42870">
    <property type="entry name" value="ACETYL-COA C-ACETYLTRANSFERASE"/>
    <property type="match status" value="1"/>
</dbReference>
<dbReference type="SUPFAM" id="SSF53901">
    <property type="entry name" value="Thiolase-like"/>
    <property type="match status" value="2"/>
</dbReference>
<dbReference type="NCBIfam" id="NF005924">
    <property type="entry name" value="PRK07937.1"/>
    <property type="match status" value="1"/>
</dbReference>
<gene>
    <name evidence="1" type="ORF">Pka01_48860</name>
</gene>
<name>A0A8J3PVD0_9ACTN</name>
<dbReference type="RefSeq" id="WP_203885106.1">
    <property type="nucleotide sequence ID" value="NZ_BAABHH010000019.1"/>
</dbReference>
<reference evidence="1 2" key="1">
    <citation type="submission" date="2021-01" db="EMBL/GenBank/DDBJ databases">
        <title>Whole genome shotgun sequence of Planotetraspora kaengkrachanensis NBRC 104272.</title>
        <authorList>
            <person name="Komaki H."/>
            <person name="Tamura T."/>
        </authorList>
    </citation>
    <scope>NUCLEOTIDE SEQUENCE [LARGE SCALE GENOMIC DNA]</scope>
    <source>
        <strain evidence="1 2">NBRC 104272</strain>
    </source>
</reference>
<protein>
    <submittedName>
        <fullName evidence="1">Lipid-transfer protein</fullName>
    </submittedName>
</protein>
<evidence type="ECO:0000313" key="1">
    <source>
        <dbReference type="EMBL" id="GIG81759.1"/>
    </source>
</evidence>
<accession>A0A8J3PVD0</accession>
<dbReference type="Proteomes" id="UP000630097">
    <property type="component" value="Unassembled WGS sequence"/>
</dbReference>
<keyword evidence="2" id="KW-1185">Reference proteome</keyword>
<dbReference type="PANTHER" id="PTHR42870:SF1">
    <property type="entry name" value="NON-SPECIFIC LIPID-TRANSFER PROTEIN-LIKE 2"/>
    <property type="match status" value="1"/>
</dbReference>
<organism evidence="1 2">
    <name type="scientific">Planotetraspora kaengkrachanensis</name>
    <dbReference type="NCBI Taxonomy" id="575193"/>
    <lineage>
        <taxon>Bacteria</taxon>
        <taxon>Bacillati</taxon>
        <taxon>Actinomycetota</taxon>
        <taxon>Actinomycetes</taxon>
        <taxon>Streptosporangiales</taxon>
        <taxon>Streptosporangiaceae</taxon>
        <taxon>Planotetraspora</taxon>
    </lineage>
</organism>
<dbReference type="GO" id="GO:0016746">
    <property type="term" value="F:acyltransferase activity"/>
    <property type="evidence" value="ECO:0007669"/>
    <property type="project" value="InterPro"/>
</dbReference>
<evidence type="ECO:0000313" key="2">
    <source>
        <dbReference type="Proteomes" id="UP000630097"/>
    </source>
</evidence>
<dbReference type="EMBL" id="BONV01000024">
    <property type="protein sequence ID" value="GIG81759.1"/>
    <property type="molecule type" value="Genomic_DNA"/>
</dbReference>
<proteinExistence type="predicted"/>
<dbReference type="Gene3D" id="3.40.47.10">
    <property type="match status" value="1"/>
</dbReference>
<sequence length="339" mass="36161">MREVAVIAFAQTRHTDHDEGLIDFELIHPVIQEVKERTGLSRFGFTCSGSCDYLAGAPFSFVSALDSLGAWPPISESHVEMDAAWALYEAWVRLQHGDVDSALVYGFGKTSMGDLREIMTLQLDPYYLAPLGLDQVSFAALQANAYGAGRAELDEIVRRSRADGRSNPHALDLDDPAGDEFEVAPLRPYDVAPITDGAAAIVLAAGDLARELAERPAWIMGIAHRIEPHYLGMRDLRRSPSTEAAGRAAGVGKGPVDVAELHAQFSHEELILREALELPAGTVVNPSGGALAANPVMATGLIRIGEAASRILDGGAGRTVAHATSGPCLQHNLVTVLEA</sequence>